<dbReference type="PROSITE" id="PS51257">
    <property type="entry name" value="PROKAR_LIPOPROTEIN"/>
    <property type="match status" value="1"/>
</dbReference>
<dbReference type="Gene3D" id="3.40.190.10">
    <property type="entry name" value="Periplasmic binding protein-like II"/>
    <property type="match status" value="2"/>
</dbReference>
<dbReference type="InterPro" id="IPR015168">
    <property type="entry name" value="SsuA/THI5"/>
</dbReference>
<dbReference type="EMBL" id="SLVJ01000038">
    <property type="protein sequence ID" value="TCM59863.1"/>
    <property type="molecule type" value="Genomic_DNA"/>
</dbReference>
<gene>
    <name evidence="5" type="ORF">EC844_1389</name>
</gene>
<dbReference type="Proteomes" id="UP000294963">
    <property type="component" value="Unassembled WGS sequence"/>
</dbReference>
<evidence type="ECO:0000259" key="4">
    <source>
        <dbReference type="Pfam" id="PF09084"/>
    </source>
</evidence>
<dbReference type="SUPFAM" id="SSF53850">
    <property type="entry name" value="Periplasmic binding protein-like II"/>
    <property type="match status" value="1"/>
</dbReference>
<accession>A0A4R1XJZ2</accession>
<evidence type="ECO:0000313" key="5">
    <source>
        <dbReference type="EMBL" id="TCM59863.1"/>
    </source>
</evidence>
<protein>
    <submittedName>
        <fullName evidence="5">NitT/TauT family transport system substrate-binding protein</fullName>
    </submittedName>
</protein>
<keyword evidence="3" id="KW-0732">Signal</keyword>
<comment type="subcellular location">
    <subcellularLocation>
        <location evidence="1">Periplasm</location>
    </subcellularLocation>
</comment>
<dbReference type="AlphaFoldDB" id="A0A4R1XJZ2"/>
<evidence type="ECO:0000313" key="6">
    <source>
        <dbReference type="Proteomes" id="UP000294963"/>
    </source>
</evidence>
<evidence type="ECO:0000256" key="1">
    <source>
        <dbReference type="ARBA" id="ARBA00004418"/>
    </source>
</evidence>
<keyword evidence="6" id="KW-1185">Reference proteome</keyword>
<name>A0A4R1XJZ2_ACICA</name>
<sequence length="337" mass="36470">MFKTAGLTLAILAMVGCDKSTQAPEKQLIAPTAIQSKPISIAVSDYPGSLAWQVALEKGWFKEAGVEVELKWFDYSSSLAAFTANKIDAVSVANGDNFMLSSNGDQSAIILVNSTSTGNDVIIAKPGINSLAELKGKTVAFERGLVSDLLFSTAIQDAKIDANQLNVVNAVTSELPQVFGSPEISAIAVWQPIAQQALKAVPGSRVIYDSSNKPGLIYDTLSVKIPNIERRKSEWMKIIQVWGRVANYINDPATRQDAVNIMAKRAGVDAHYYATLLAGTTILNLADNKQVFQKGTGLDSLYGSSYQVNEFNLRTKLYTQRLDVDSTIYPSLVNSLP</sequence>
<dbReference type="OrthoDB" id="5292144at2"/>
<comment type="similarity">
    <text evidence="2">Belongs to the bacterial solute-binding protein SsuA/TauA family.</text>
</comment>
<evidence type="ECO:0000256" key="2">
    <source>
        <dbReference type="ARBA" id="ARBA00010742"/>
    </source>
</evidence>
<organism evidence="5 6">
    <name type="scientific">Acinetobacter calcoaceticus</name>
    <dbReference type="NCBI Taxonomy" id="471"/>
    <lineage>
        <taxon>Bacteria</taxon>
        <taxon>Pseudomonadati</taxon>
        <taxon>Pseudomonadota</taxon>
        <taxon>Gammaproteobacteria</taxon>
        <taxon>Moraxellales</taxon>
        <taxon>Moraxellaceae</taxon>
        <taxon>Acinetobacter</taxon>
        <taxon>Acinetobacter calcoaceticus/baumannii complex</taxon>
    </lineage>
</organism>
<reference evidence="5 6" key="1">
    <citation type="submission" date="2019-03" db="EMBL/GenBank/DDBJ databases">
        <title>Genomic analyses of the natural microbiome of Caenorhabditis elegans.</title>
        <authorList>
            <person name="Samuel B."/>
        </authorList>
    </citation>
    <scope>NUCLEOTIDE SEQUENCE [LARGE SCALE GENOMIC DNA]</scope>
    <source>
        <strain evidence="5 6">JUb89</strain>
    </source>
</reference>
<proteinExistence type="inferred from homology"/>
<dbReference type="Pfam" id="PF09084">
    <property type="entry name" value="NMT1"/>
    <property type="match status" value="1"/>
</dbReference>
<evidence type="ECO:0000256" key="3">
    <source>
        <dbReference type="ARBA" id="ARBA00022729"/>
    </source>
</evidence>
<comment type="caution">
    <text evidence="5">The sequence shown here is derived from an EMBL/GenBank/DDBJ whole genome shotgun (WGS) entry which is preliminary data.</text>
</comment>
<dbReference type="PANTHER" id="PTHR30024">
    <property type="entry name" value="ALIPHATIC SULFONATES-BINDING PROTEIN-RELATED"/>
    <property type="match status" value="1"/>
</dbReference>
<dbReference type="PANTHER" id="PTHR30024:SF47">
    <property type="entry name" value="TAURINE-BINDING PERIPLASMIC PROTEIN"/>
    <property type="match status" value="1"/>
</dbReference>
<feature type="domain" description="SsuA/THI5-like" evidence="4">
    <location>
        <begin position="54"/>
        <end position="178"/>
    </location>
</feature>
<dbReference type="GO" id="GO:0042597">
    <property type="term" value="C:periplasmic space"/>
    <property type="evidence" value="ECO:0007669"/>
    <property type="project" value="UniProtKB-SubCell"/>
</dbReference>